<dbReference type="GO" id="GO:0000725">
    <property type="term" value="P:recombinational repair"/>
    <property type="evidence" value="ECO:0007669"/>
    <property type="project" value="TreeGrafter"/>
</dbReference>
<dbReference type="Proteomes" id="UP000613255">
    <property type="component" value="Unassembled WGS sequence"/>
</dbReference>
<evidence type="ECO:0000259" key="15">
    <source>
        <dbReference type="PROSITE" id="PS51217"/>
    </source>
</evidence>
<dbReference type="Gene3D" id="1.10.486.10">
    <property type="entry name" value="PCRA, domain 4"/>
    <property type="match status" value="1"/>
</dbReference>
<dbReference type="GO" id="GO:0005829">
    <property type="term" value="C:cytosol"/>
    <property type="evidence" value="ECO:0007669"/>
    <property type="project" value="TreeGrafter"/>
</dbReference>
<reference evidence="16" key="1">
    <citation type="submission" date="2020-12" db="EMBL/GenBank/DDBJ databases">
        <title>Pontibaca salina gen. nov., sp. nov., isolated from marine sediment.</title>
        <authorList>
            <person name="Bo J."/>
            <person name="Wang S."/>
            <person name="Song X."/>
            <person name="Du Z."/>
        </authorList>
    </citation>
    <scope>NUCLEOTIDE SEQUENCE</scope>
    <source>
        <strain evidence="16">S1109L</strain>
    </source>
</reference>
<organism evidence="16 17">
    <name type="scientific">Pontibaca salina</name>
    <dbReference type="NCBI Taxonomy" id="2795731"/>
    <lineage>
        <taxon>Bacteria</taxon>
        <taxon>Pseudomonadati</taxon>
        <taxon>Pseudomonadota</taxon>
        <taxon>Alphaproteobacteria</taxon>
        <taxon>Rhodobacterales</taxon>
        <taxon>Roseobacteraceae</taxon>
        <taxon>Pontibaca</taxon>
    </lineage>
</organism>
<dbReference type="EMBL" id="JAEIJD010000005">
    <property type="protein sequence ID" value="MBI6629898.1"/>
    <property type="molecule type" value="Genomic_DNA"/>
</dbReference>
<protein>
    <recommendedName>
        <fullName evidence="10">DNA 3'-5' helicase</fullName>
        <ecNumber evidence="10">5.6.2.4</ecNumber>
    </recommendedName>
    <alternativeName>
        <fullName evidence="11">DNA 3'-5' helicase II</fullName>
    </alternativeName>
</protein>
<dbReference type="GO" id="GO:0043138">
    <property type="term" value="F:3'-5' DNA helicase activity"/>
    <property type="evidence" value="ECO:0007669"/>
    <property type="project" value="UniProtKB-EC"/>
</dbReference>
<dbReference type="GO" id="GO:0016787">
    <property type="term" value="F:hydrolase activity"/>
    <property type="evidence" value="ECO:0007669"/>
    <property type="project" value="UniProtKB-UniRule"/>
</dbReference>
<evidence type="ECO:0000256" key="5">
    <source>
        <dbReference type="ARBA" id="ARBA00022840"/>
    </source>
</evidence>
<evidence type="ECO:0000256" key="7">
    <source>
        <dbReference type="ARBA" id="ARBA00023235"/>
    </source>
</evidence>
<evidence type="ECO:0000313" key="16">
    <source>
        <dbReference type="EMBL" id="MBI6629898.1"/>
    </source>
</evidence>
<keyword evidence="6" id="KW-0238">DNA-binding</keyword>
<keyword evidence="3 13" id="KW-0378">Hydrolase</keyword>
<comment type="catalytic activity">
    <reaction evidence="9">
        <text>Couples ATP hydrolysis with the unwinding of duplex DNA by translocating in the 3'-5' direction.</text>
        <dbReference type="EC" id="5.6.2.4"/>
    </reaction>
</comment>
<evidence type="ECO:0000256" key="6">
    <source>
        <dbReference type="ARBA" id="ARBA00023125"/>
    </source>
</evidence>
<keyword evidence="5 13" id="KW-0067">ATP-binding</keyword>
<dbReference type="GO" id="GO:0009314">
    <property type="term" value="P:response to radiation"/>
    <property type="evidence" value="ECO:0007669"/>
    <property type="project" value="UniProtKB-ARBA"/>
</dbReference>
<comment type="caution">
    <text evidence="16">The sequence shown here is derived from an EMBL/GenBank/DDBJ whole genome shotgun (WGS) entry which is preliminary data.</text>
</comment>
<dbReference type="Pfam" id="PF13361">
    <property type="entry name" value="UvrD_C"/>
    <property type="match status" value="2"/>
</dbReference>
<dbReference type="SUPFAM" id="SSF52540">
    <property type="entry name" value="P-loop containing nucleoside triphosphate hydrolases"/>
    <property type="match status" value="1"/>
</dbReference>
<evidence type="ECO:0000256" key="9">
    <source>
        <dbReference type="ARBA" id="ARBA00034617"/>
    </source>
</evidence>
<dbReference type="InterPro" id="IPR027417">
    <property type="entry name" value="P-loop_NTPase"/>
</dbReference>
<evidence type="ECO:0000256" key="3">
    <source>
        <dbReference type="ARBA" id="ARBA00022801"/>
    </source>
</evidence>
<evidence type="ECO:0000256" key="4">
    <source>
        <dbReference type="ARBA" id="ARBA00022806"/>
    </source>
</evidence>
<dbReference type="InterPro" id="IPR013986">
    <property type="entry name" value="DExx_box_DNA_helicase_dom_sf"/>
</dbReference>
<dbReference type="PROSITE" id="PS51198">
    <property type="entry name" value="UVRD_HELICASE_ATP_BIND"/>
    <property type="match status" value="1"/>
</dbReference>
<dbReference type="PANTHER" id="PTHR11070">
    <property type="entry name" value="UVRD / RECB / PCRA DNA HELICASE FAMILY MEMBER"/>
    <property type="match status" value="1"/>
</dbReference>
<dbReference type="EC" id="5.6.2.4" evidence="10"/>
<keyword evidence="17" id="KW-1185">Reference proteome</keyword>
<keyword evidence="7" id="KW-0413">Isomerase</keyword>
<comment type="function">
    <text evidence="8">Has both ATPase and helicase activities. Unwinds DNA duplexes with 3' to 5' polarity with respect to the bound strand and initiates unwinding most effectively when a single-stranded region is present. Involved in the post-incision events of nucleotide excision repair and methyl-directed mismatch repair.</text>
</comment>
<dbReference type="PROSITE" id="PS51217">
    <property type="entry name" value="UVRD_HELICASE_CTER"/>
    <property type="match status" value="1"/>
</dbReference>
<evidence type="ECO:0000256" key="2">
    <source>
        <dbReference type="ARBA" id="ARBA00022741"/>
    </source>
</evidence>
<dbReference type="GO" id="GO:0033202">
    <property type="term" value="C:DNA helicase complex"/>
    <property type="evidence" value="ECO:0007669"/>
    <property type="project" value="TreeGrafter"/>
</dbReference>
<evidence type="ECO:0000256" key="10">
    <source>
        <dbReference type="ARBA" id="ARBA00034808"/>
    </source>
</evidence>
<dbReference type="InterPro" id="IPR014016">
    <property type="entry name" value="UvrD-like_ATP-bd"/>
</dbReference>
<dbReference type="Gene3D" id="1.10.10.160">
    <property type="match status" value="1"/>
</dbReference>
<feature type="domain" description="UvrD-like helicase ATP-binding" evidence="14">
    <location>
        <begin position="28"/>
        <end position="308"/>
    </location>
</feature>
<dbReference type="Pfam" id="PF00580">
    <property type="entry name" value="UvrD-helicase"/>
    <property type="match status" value="1"/>
</dbReference>
<feature type="domain" description="UvrD-like helicase C-terminal" evidence="15">
    <location>
        <begin position="309"/>
        <end position="609"/>
    </location>
</feature>
<comment type="catalytic activity">
    <reaction evidence="12">
        <text>ATP + H2O = ADP + phosphate + H(+)</text>
        <dbReference type="Rhea" id="RHEA:13065"/>
        <dbReference type="ChEBI" id="CHEBI:15377"/>
        <dbReference type="ChEBI" id="CHEBI:15378"/>
        <dbReference type="ChEBI" id="CHEBI:30616"/>
        <dbReference type="ChEBI" id="CHEBI:43474"/>
        <dbReference type="ChEBI" id="CHEBI:456216"/>
        <dbReference type="EC" id="5.6.2.4"/>
    </reaction>
</comment>
<evidence type="ECO:0000256" key="12">
    <source>
        <dbReference type="ARBA" id="ARBA00048988"/>
    </source>
</evidence>
<dbReference type="RefSeq" id="WP_198685910.1">
    <property type="nucleotide sequence ID" value="NZ_JAEIJD010000005.1"/>
</dbReference>
<keyword evidence="4 13" id="KW-0347">Helicase</keyword>
<proteinExistence type="inferred from homology"/>
<evidence type="ECO:0000256" key="1">
    <source>
        <dbReference type="ARBA" id="ARBA00009922"/>
    </source>
</evidence>
<dbReference type="AlphaFoldDB" id="A0A934HKR2"/>
<accession>A0A934HKR2</accession>
<evidence type="ECO:0000313" key="17">
    <source>
        <dbReference type="Proteomes" id="UP000613255"/>
    </source>
</evidence>
<evidence type="ECO:0000256" key="11">
    <source>
        <dbReference type="ARBA" id="ARBA00034923"/>
    </source>
</evidence>
<dbReference type="FunFam" id="3.40.50.300:FF:001890">
    <property type="entry name" value="DNA helicase"/>
    <property type="match status" value="1"/>
</dbReference>
<dbReference type="CDD" id="cd18807">
    <property type="entry name" value="SF1_C_UvrD"/>
    <property type="match status" value="1"/>
</dbReference>
<evidence type="ECO:0000256" key="13">
    <source>
        <dbReference type="PROSITE-ProRule" id="PRU00560"/>
    </source>
</evidence>
<gene>
    <name evidence="16" type="ORF">JAO82_08370</name>
</gene>
<dbReference type="InterPro" id="IPR000212">
    <property type="entry name" value="DNA_helicase_UvrD/REP"/>
</dbReference>
<dbReference type="FunFam" id="1.10.10.160:FF:000001">
    <property type="entry name" value="ATP-dependent DNA helicase"/>
    <property type="match status" value="1"/>
</dbReference>
<evidence type="ECO:0000256" key="8">
    <source>
        <dbReference type="ARBA" id="ARBA00025289"/>
    </source>
</evidence>
<comment type="similarity">
    <text evidence="1">Belongs to the helicase family. UvrD subfamily.</text>
</comment>
<dbReference type="Gene3D" id="3.40.50.300">
    <property type="entry name" value="P-loop containing nucleotide triphosphate hydrolases"/>
    <property type="match status" value="2"/>
</dbReference>
<dbReference type="PANTHER" id="PTHR11070:SF2">
    <property type="entry name" value="ATP-DEPENDENT DNA HELICASE SRS2"/>
    <property type="match status" value="1"/>
</dbReference>
<name>A0A934HKR2_9RHOB</name>
<dbReference type="InterPro" id="IPR014017">
    <property type="entry name" value="DNA_helicase_UvrD-like_C"/>
</dbReference>
<dbReference type="GO" id="GO:0005524">
    <property type="term" value="F:ATP binding"/>
    <property type="evidence" value="ECO:0007669"/>
    <property type="project" value="UniProtKB-UniRule"/>
</dbReference>
<sequence length="807" mass="89506">MSSFDDPPAQAIPLSMRAMAARPQPYLDGLNAAQRAAVETLDGPVLMLAGAGTGKTRALTARIAHLQHTGRARPNEILSVTFTNKAAREMKDRVAQMLGRSAEGMPWLGTFHAICVKLLRRHAELVGLKSNFTILDTDDQLRLLKQLVQAAGIDDKRWPARHLAGVIDSWKNRALTPGRVPAADAGAYNDKGVALYTQYQTRLRELNAVDFGDLLLHVVTIFQTHEDVLAQYQRWFRYILVDEYQDTNVAQYLWLRLLAGGHKNICCVGDDDQSIYGWRGAEVGNILRFEKDFPGAHVVRLEQNYRSTPHILAAASAVIAGNEGRLGKTLWTDATEGEKLRLIGHWDGEEEARWIGEEIESMQRGTRGMRGFDLDEISILVRASHQMRAFEDRFLTIGLPYRVIGGPRFYERLEIRDAMAYFRIITSPEDDLAFERIVNTPRRGLGDKAQQTIQTTARANGVPLLEGARIAIEEGHIKGRGGGALRQLIGDIARWRKMALDAMQYAPLGDDDVIDEESAVPRTDAEHSTVNHLELAQIILDESGYTAMWQNDKSPDAPGRLENLKELVKALEGFENLQGFLEHVSLVMDNDQGNAEQQVSIMTLHAAKGLEFPAVFLPGWEDGLFPSQRTMDESGDSGLEEERRLAYVGITRAEALCTISFAANRRIFGQWQSALPSRFIDELPEGHVDVLTPPGLYGGGYGAAAPVPESDLADRAAQADGYNSPGWRRLQARSQQRGLSQPSQGRNTVIDMKAESSFTIGQRVFHQKFGYGAVTVIEGDKLEIAFEKAGPKKVVARFVCSSDDIPF</sequence>
<evidence type="ECO:0000259" key="14">
    <source>
        <dbReference type="PROSITE" id="PS51198"/>
    </source>
</evidence>
<dbReference type="GO" id="GO:0003677">
    <property type="term" value="F:DNA binding"/>
    <property type="evidence" value="ECO:0007669"/>
    <property type="project" value="UniProtKB-KW"/>
</dbReference>
<feature type="binding site" evidence="13">
    <location>
        <begin position="49"/>
        <end position="56"/>
    </location>
    <ligand>
        <name>ATP</name>
        <dbReference type="ChEBI" id="CHEBI:30616"/>
    </ligand>
</feature>
<dbReference type="CDD" id="cd17932">
    <property type="entry name" value="DEXQc_UvrD"/>
    <property type="match status" value="1"/>
</dbReference>
<keyword evidence="2 13" id="KW-0547">Nucleotide-binding</keyword>